<evidence type="ECO:0000256" key="2">
    <source>
        <dbReference type="ARBA" id="ARBA00023125"/>
    </source>
</evidence>
<keyword evidence="3" id="KW-0804">Transcription</keyword>
<evidence type="ECO:0000256" key="4">
    <source>
        <dbReference type="PROSITE-ProRule" id="PRU00335"/>
    </source>
</evidence>
<dbReference type="PANTHER" id="PTHR30055:SF234">
    <property type="entry name" value="HTH-TYPE TRANSCRIPTIONAL REGULATOR BETI"/>
    <property type="match status" value="1"/>
</dbReference>
<dbReference type="EMBL" id="SLXU01000004">
    <property type="protein sequence ID" value="TCP61583.1"/>
    <property type="molecule type" value="Genomic_DNA"/>
</dbReference>
<evidence type="ECO:0000259" key="5">
    <source>
        <dbReference type="PROSITE" id="PS50977"/>
    </source>
</evidence>
<organism evidence="6 7">
    <name type="scientific">Rhodovulum bhavnagarense</name>
    <dbReference type="NCBI Taxonomy" id="992286"/>
    <lineage>
        <taxon>Bacteria</taxon>
        <taxon>Pseudomonadati</taxon>
        <taxon>Pseudomonadota</taxon>
        <taxon>Alphaproteobacteria</taxon>
        <taxon>Rhodobacterales</taxon>
        <taxon>Paracoccaceae</taxon>
        <taxon>Rhodovulum</taxon>
    </lineage>
</organism>
<feature type="DNA-binding region" description="H-T-H motif" evidence="4">
    <location>
        <begin position="43"/>
        <end position="62"/>
    </location>
</feature>
<dbReference type="InterPro" id="IPR009057">
    <property type="entry name" value="Homeodomain-like_sf"/>
</dbReference>
<dbReference type="GO" id="GO:0000976">
    <property type="term" value="F:transcription cis-regulatory region binding"/>
    <property type="evidence" value="ECO:0007669"/>
    <property type="project" value="TreeGrafter"/>
</dbReference>
<dbReference type="PRINTS" id="PR00455">
    <property type="entry name" value="HTHTETR"/>
</dbReference>
<dbReference type="Gene3D" id="1.10.357.10">
    <property type="entry name" value="Tetracycline Repressor, domain 2"/>
    <property type="match status" value="1"/>
</dbReference>
<dbReference type="Pfam" id="PF00440">
    <property type="entry name" value="TetR_N"/>
    <property type="match status" value="1"/>
</dbReference>
<dbReference type="PANTHER" id="PTHR30055">
    <property type="entry name" value="HTH-TYPE TRANSCRIPTIONAL REGULATOR RUTR"/>
    <property type="match status" value="1"/>
</dbReference>
<name>A0A4R2RFC3_9RHOB</name>
<dbReference type="PROSITE" id="PS50977">
    <property type="entry name" value="HTH_TETR_2"/>
    <property type="match status" value="1"/>
</dbReference>
<keyword evidence="2 4" id="KW-0238">DNA-binding</keyword>
<comment type="caution">
    <text evidence="6">The sequence shown here is derived from an EMBL/GenBank/DDBJ whole genome shotgun (WGS) entry which is preliminary data.</text>
</comment>
<sequence length="207" mass="22500">MANPTPRRRGRPARSATQVADMRAHIAAAALKLFQSEGYAAVSMRRLAGEAGCTPMTLYSYFENKIDILRALWADVLAELFDGLDRIAAAEPDPVARLNAVAQGYVAYWLTHRDHYFMIFMSGGLTRADVTGFVQGDAALARFDLFRICLAQALGDGPPPQDLRVKSEALLCALNGTAHNLITIGGYDWATPEALVQEAVAGLLRHP</sequence>
<keyword evidence="7" id="KW-1185">Reference proteome</keyword>
<evidence type="ECO:0000313" key="7">
    <source>
        <dbReference type="Proteomes" id="UP000295050"/>
    </source>
</evidence>
<feature type="domain" description="HTH tetR-type" evidence="5">
    <location>
        <begin position="20"/>
        <end position="80"/>
    </location>
</feature>
<dbReference type="InterPro" id="IPR036271">
    <property type="entry name" value="Tet_transcr_reg_TetR-rel_C_sf"/>
</dbReference>
<accession>A0A4R2RFC3</accession>
<dbReference type="InterPro" id="IPR050109">
    <property type="entry name" value="HTH-type_TetR-like_transc_reg"/>
</dbReference>
<evidence type="ECO:0000313" key="6">
    <source>
        <dbReference type="EMBL" id="TCP61583.1"/>
    </source>
</evidence>
<dbReference type="Proteomes" id="UP000295050">
    <property type="component" value="Unassembled WGS sequence"/>
</dbReference>
<protein>
    <submittedName>
        <fullName evidence="6">TetR family transcriptional regulator</fullName>
    </submittedName>
</protein>
<gene>
    <name evidence="6" type="ORF">EV663_10434</name>
</gene>
<reference evidence="6 7" key="1">
    <citation type="submission" date="2019-03" db="EMBL/GenBank/DDBJ databases">
        <title>Genomic Encyclopedia of Type Strains, Phase IV (KMG-IV): sequencing the most valuable type-strain genomes for metagenomic binning, comparative biology and taxonomic classification.</title>
        <authorList>
            <person name="Goeker M."/>
        </authorList>
    </citation>
    <scope>NUCLEOTIDE SEQUENCE [LARGE SCALE GENOMIC DNA]</scope>
    <source>
        <strain evidence="6 7">DSM 24766</strain>
    </source>
</reference>
<dbReference type="InterPro" id="IPR001647">
    <property type="entry name" value="HTH_TetR"/>
</dbReference>
<dbReference type="SUPFAM" id="SSF48498">
    <property type="entry name" value="Tetracyclin repressor-like, C-terminal domain"/>
    <property type="match status" value="1"/>
</dbReference>
<evidence type="ECO:0000256" key="3">
    <source>
        <dbReference type="ARBA" id="ARBA00023163"/>
    </source>
</evidence>
<dbReference type="SUPFAM" id="SSF46689">
    <property type="entry name" value="Homeodomain-like"/>
    <property type="match status" value="1"/>
</dbReference>
<evidence type="ECO:0000256" key="1">
    <source>
        <dbReference type="ARBA" id="ARBA00023015"/>
    </source>
</evidence>
<dbReference type="GO" id="GO:0003700">
    <property type="term" value="F:DNA-binding transcription factor activity"/>
    <property type="evidence" value="ECO:0007669"/>
    <property type="project" value="TreeGrafter"/>
</dbReference>
<dbReference type="RefSeq" id="WP_132950928.1">
    <property type="nucleotide sequence ID" value="NZ_SLXU01000004.1"/>
</dbReference>
<proteinExistence type="predicted"/>
<dbReference type="OrthoDB" id="9816431at2"/>
<dbReference type="AlphaFoldDB" id="A0A4R2RFC3"/>
<keyword evidence="1" id="KW-0805">Transcription regulation</keyword>